<sequence length="353" mass="39850">MYPEATALEWCVHATFPTCEDDNEPNEADTRGKAPADKEANLAKQDLCGADLFCEKRSRRYPVCRFVFHSLQNWLACLFSRPGIEEALTAVATRSSAPYNPMQMSDVHDADASNITFAMYTDGINSYGIWQAGKNASVTKNNGHCGTWMITATGHKNLQRLPIGMLKTRYWTITEVSHCQFNAQSPFGPSEMALYKVLANVRSPHSDQSNQDTPFGEMLFGTITNPSDTDFLLALLYINQKLKGLSGETSSPFNYHSSFLFFWNDEEPGNQSLLHNFAHLVSLVNLALKQTMNKDRIDKYRNHFYEYIKSCLVLFPKSNLATNHPYGFTSWRLSGKVWTVPCVVPRSYYDPGT</sequence>
<gene>
    <name evidence="1" type="ORF">VP01_4389g2</name>
</gene>
<dbReference type="OrthoDB" id="3247418at2759"/>
<keyword evidence="2" id="KW-1185">Reference proteome</keyword>
<dbReference type="STRING" id="27349.A0A0L6UQJ5"/>
<protein>
    <submittedName>
        <fullName evidence="1">Uncharacterized protein</fullName>
    </submittedName>
</protein>
<organism evidence="1 2">
    <name type="scientific">Puccinia sorghi</name>
    <dbReference type="NCBI Taxonomy" id="27349"/>
    <lineage>
        <taxon>Eukaryota</taxon>
        <taxon>Fungi</taxon>
        <taxon>Dikarya</taxon>
        <taxon>Basidiomycota</taxon>
        <taxon>Pucciniomycotina</taxon>
        <taxon>Pucciniomycetes</taxon>
        <taxon>Pucciniales</taxon>
        <taxon>Pucciniaceae</taxon>
        <taxon>Puccinia</taxon>
    </lineage>
</organism>
<reference evidence="1 2" key="1">
    <citation type="submission" date="2015-08" db="EMBL/GenBank/DDBJ databases">
        <title>Next Generation Sequencing and Analysis of the Genome of Puccinia sorghi L Schw, the Causal Agent of Maize Common Rust.</title>
        <authorList>
            <person name="Rochi L."/>
            <person name="Burguener G."/>
            <person name="Darino M."/>
            <person name="Turjanski A."/>
            <person name="Kreff E."/>
            <person name="Dieguez M.J."/>
            <person name="Sacco F."/>
        </authorList>
    </citation>
    <scope>NUCLEOTIDE SEQUENCE [LARGE SCALE GENOMIC DNA]</scope>
    <source>
        <strain evidence="1 2">RO10H11247</strain>
    </source>
</reference>
<dbReference type="Proteomes" id="UP000037035">
    <property type="component" value="Unassembled WGS sequence"/>
</dbReference>
<accession>A0A0L6UQJ5</accession>
<dbReference type="VEuPathDB" id="FungiDB:VP01_4389g2"/>
<proteinExistence type="predicted"/>
<evidence type="ECO:0000313" key="2">
    <source>
        <dbReference type="Proteomes" id="UP000037035"/>
    </source>
</evidence>
<evidence type="ECO:0000313" key="1">
    <source>
        <dbReference type="EMBL" id="KNZ50502.1"/>
    </source>
</evidence>
<comment type="caution">
    <text evidence="1">The sequence shown here is derived from an EMBL/GenBank/DDBJ whole genome shotgun (WGS) entry which is preliminary data.</text>
</comment>
<dbReference type="AlphaFoldDB" id="A0A0L6UQJ5"/>
<dbReference type="EMBL" id="LAVV01009489">
    <property type="protein sequence ID" value="KNZ50502.1"/>
    <property type="molecule type" value="Genomic_DNA"/>
</dbReference>
<name>A0A0L6UQJ5_9BASI</name>